<sequence>MFEHAHQLRIHYALTDQMGVVYHGNYAQFFEIARVEAIRKLGYTYKQVEEMGIIMPVFELNTRFIRPVRYDEIITIKVFIKEMPQSYRFVFHGEIYNEKNEICTTGLVTLYIIDTKTNQKVTMPEVLKHELQKYFPET</sequence>
<accession>A0ABT4UJK4</accession>
<dbReference type="PIRSF" id="PIRSF003230">
    <property type="entry name" value="YbgC"/>
    <property type="match status" value="1"/>
</dbReference>
<evidence type="ECO:0000256" key="1">
    <source>
        <dbReference type="ARBA" id="ARBA00005953"/>
    </source>
</evidence>
<dbReference type="PANTHER" id="PTHR31793:SF27">
    <property type="entry name" value="NOVEL THIOESTERASE SUPERFAMILY DOMAIN AND SAPOSIN A-TYPE DOMAIN CONTAINING PROTEIN (0610012H03RIK)"/>
    <property type="match status" value="1"/>
</dbReference>
<dbReference type="PROSITE" id="PS01328">
    <property type="entry name" value="4HBCOA_THIOESTERASE"/>
    <property type="match status" value="1"/>
</dbReference>
<name>A0ABT4UJK4_9BACT</name>
<comment type="caution">
    <text evidence="3">The sequence shown here is derived from an EMBL/GenBank/DDBJ whole genome shotgun (WGS) entry which is preliminary data.</text>
</comment>
<gene>
    <name evidence="3" type="ORF">O3P16_09060</name>
</gene>
<dbReference type="NCBIfam" id="TIGR00051">
    <property type="entry name" value="YbgC/FadM family acyl-CoA thioesterase"/>
    <property type="match status" value="1"/>
</dbReference>
<evidence type="ECO:0000313" key="4">
    <source>
        <dbReference type="Proteomes" id="UP001210231"/>
    </source>
</evidence>
<comment type="similarity">
    <text evidence="1">Belongs to the 4-hydroxybenzoyl-CoA thioesterase family.</text>
</comment>
<dbReference type="Gene3D" id="3.10.129.10">
    <property type="entry name" value="Hotdog Thioesterase"/>
    <property type="match status" value="1"/>
</dbReference>
<proteinExistence type="inferred from homology"/>
<dbReference type="PANTHER" id="PTHR31793">
    <property type="entry name" value="4-HYDROXYBENZOYL-COA THIOESTERASE FAMILY MEMBER"/>
    <property type="match status" value="1"/>
</dbReference>
<organism evidence="3 4">
    <name type="scientific">Polluticaenibacter yanchengensis</name>
    <dbReference type="NCBI Taxonomy" id="3014562"/>
    <lineage>
        <taxon>Bacteria</taxon>
        <taxon>Pseudomonadati</taxon>
        <taxon>Bacteroidota</taxon>
        <taxon>Chitinophagia</taxon>
        <taxon>Chitinophagales</taxon>
        <taxon>Chitinophagaceae</taxon>
        <taxon>Polluticaenibacter</taxon>
    </lineage>
</organism>
<dbReference type="Pfam" id="PF13279">
    <property type="entry name" value="4HBT_2"/>
    <property type="match status" value="1"/>
</dbReference>
<dbReference type="InterPro" id="IPR008272">
    <property type="entry name" value="HB-CoA_thioesterase_AS"/>
</dbReference>
<keyword evidence="2" id="KW-0378">Hydrolase</keyword>
<keyword evidence="4" id="KW-1185">Reference proteome</keyword>
<dbReference type="InterPro" id="IPR029069">
    <property type="entry name" value="HotDog_dom_sf"/>
</dbReference>
<dbReference type="EMBL" id="JAQGEF010000008">
    <property type="protein sequence ID" value="MDA3614955.1"/>
    <property type="molecule type" value="Genomic_DNA"/>
</dbReference>
<dbReference type="InterPro" id="IPR050563">
    <property type="entry name" value="4-hydroxybenzoyl-CoA_TE"/>
</dbReference>
<dbReference type="RefSeq" id="WP_407031278.1">
    <property type="nucleotide sequence ID" value="NZ_JAQGEF010000008.1"/>
</dbReference>
<dbReference type="CDD" id="cd00586">
    <property type="entry name" value="4HBT"/>
    <property type="match status" value="1"/>
</dbReference>
<protein>
    <submittedName>
        <fullName evidence="3">Thioesterase family protein</fullName>
    </submittedName>
</protein>
<reference evidence="3 4" key="1">
    <citation type="submission" date="2022-12" db="EMBL/GenBank/DDBJ databases">
        <title>Chitinophagaceae gen. sp. nov., a new member of the family Chitinophagaceae, isolated from soil in a chemical factory.</title>
        <authorList>
            <person name="Ke Z."/>
        </authorList>
    </citation>
    <scope>NUCLEOTIDE SEQUENCE [LARGE SCALE GENOMIC DNA]</scope>
    <source>
        <strain evidence="3 4">LY-5</strain>
    </source>
</reference>
<evidence type="ECO:0000313" key="3">
    <source>
        <dbReference type="EMBL" id="MDA3614955.1"/>
    </source>
</evidence>
<dbReference type="SUPFAM" id="SSF54637">
    <property type="entry name" value="Thioesterase/thiol ester dehydrase-isomerase"/>
    <property type="match status" value="1"/>
</dbReference>
<evidence type="ECO:0000256" key="2">
    <source>
        <dbReference type="ARBA" id="ARBA00022801"/>
    </source>
</evidence>
<dbReference type="InterPro" id="IPR006684">
    <property type="entry name" value="YbgC/YbaW"/>
</dbReference>
<dbReference type="Proteomes" id="UP001210231">
    <property type="component" value="Unassembled WGS sequence"/>
</dbReference>